<protein>
    <submittedName>
        <fullName evidence="1">Uncharacterized protein</fullName>
    </submittedName>
</protein>
<proteinExistence type="predicted"/>
<reference evidence="1" key="1">
    <citation type="journal article" date="2014" name="Int. J. Syst. Evol. Microbiol.">
        <title>Complete genome sequence of Corynebacterium casei LMG S-19264T (=DSM 44701T), isolated from a smear-ripened cheese.</title>
        <authorList>
            <consortium name="US DOE Joint Genome Institute (JGI-PGF)"/>
            <person name="Walter F."/>
            <person name="Albersmeier A."/>
            <person name="Kalinowski J."/>
            <person name="Ruckert C."/>
        </authorList>
    </citation>
    <scope>NUCLEOTIDE SEQUENCE</scope>
    <source>
        <strain evidence="1">JCM 4059</strain>
    </source>
</reference>
<sequence length="246" mass="26652">MRMTGIGAVLERMRRLDATLPPGDGVAVFNRVYLRVTEEIGRRAAGGGFRDVRAATELDVRFARRYLDAVDRAACGLRQPACWRPLFQLRGHPAVRPVQFALAGINAHIGHDLALALVDTCRALGTGPRALQPDFERIGELLVAMEERVREELMPGPDLLDVADPLTHVVGSWTLEAARNAAWTAFRTLWAVRGLPEVAEEFAVRVDTGVGLVGRYLLTPLGPLPAALRPYLPAQSSGSSTGAISS</sequence>
<gene>
    <name evidence="1" type="ORF">GCM10010218_20240</name>
</gene>
<comment type="caution">
    <text evidence="1">The sequence shown here is derived from an EMBL/GenBank/DDBJ whole genome shotgun (WGS) entry which is preliminary data.</text>
</comment>
<dbReference type="Proteomes" id="UP000638313">
    <property type="component" value="Unassembled WGS sequence"/>
</dbReference>
<evidence type="ECO:0000313" key="1">
    <source>
        <dbReference type="EMBL" id="GHF38932.1"/>
    </source>
</evidence>
<reference evidence="1" key="2">
    <citation type="submission" date="2020-09" db="EMBL/GenBank/DDBJ databases">
        <authorList>
            <person name="Sun Q."/>
            <person name="Ohkuma M."/>
        </authorList>
    </citation>
    <scope>NUCLEOTIDE SEQUENCE</scope>
    <source>
        <strain evidence="1">JCM 4059</strain>
    </source>
</reference>
<dbReference type="AlphaFoldDB" id="A0A919B1H2"/>
<accession>A0A919B1H2</accession>
<evidence type="ECO:0000313" key="2">
    <source>
        <dbReference type="Proteomes" id="UP000638313"/>
    </source>
</evidence>
<keyword evidence="2" id="KW-1185">Reference proteome</keyword>
<dbReference type="EMBL" id="BNBD01000003">
    <property type="protein sequence ID" value="GHF38932.1"/>
    <property type="molecule type" value="Genomic_DNA"/>
</dbReference>
<name>A0A919B1H2_9ACTN</name>
<organism evidence="1 2">
    <name type="scientific">Streptomyces mashuensis</name>
    <dbReference type="NCBI Taxonomy" id="33904"/>
    <lineage>
        <taxon>Bacteria</taxon>
        <taxon>Bacillati</taxon>
        <taxon>Actinomycetota</taxon>
        <taxon>Actinomycetes</taxon>
        <taxon>Kitasatosporales</taxon>
        <taxon>Streptomycetaceae</taxon>
        <taxon>Streptomyces</taxon>
    </lineage>
</organism>
<dbReference type="Pfam" id="PF19458">
    <property type="entry name" value="DUF5995"/>
    <property type="match status" value="1"/>
</dbReference>
<dbReference type="InterPro" id="IPR046037">
    <property type="entry name" value="DUF5995"/>
</dbReference>